<dbReference type="EMBL" id="CACVKT020004142">
    <property type="protein sequence ID" value="CAC5388211.1"/>
    <property type="molecule type" value="Genomic_DNA"/>
</dbReference>
<dbReference type="AlphaFoldDB" id="A0A6J8BY87"/>
<evidence type="ECO:0000313" key="2">
    <source>
        <dbReference type="Proteomes" id="UP000507470"/>
    </source>
</evidence>
<reference evidence="1 2" key="1">
    <citation type="submission" date="2020-06" db="EMBL/GenBank/DDBJ databases">
        <authorList>
            <person name="Li R."/>
            <person name="Bekaert M."/>
        </authorList>
    </citation>
    <scope>NUCLEOTIDE SEQUENCE [LARGE SCALE GENOMIC DNA]</scope>
    <source>
        <strain evidence="2">wild</strain>
    </source>
</reference>
<dbReference type="PANTHER" id="PTHR11505">
    <property type="entry name" value="L1 TRANSPOSABLE ELEMENT-RELATED"/>
    <property type="match status" value="1"/>
</dbReference>
<sequence>MRHFHSRISELECSRRNLDGQMNELYETMLDQQTRSMKYNLIFENITESSDTDPNIREDTEAVVRKFIQEVLQIHDDIEFQNVHRLRKRNNRKPRGIVARFVTYKDKEKVLRAAQPILRDRTQKVYSQYPQEVSDRRKELVPIMKQFRDQGKRATIVVDKLYVDQCM</sequence>
<dbReference type="OrthoDB" id="5971988at2759"/>
<keyword evidence="2" id="KW-1185">Reference proteome</keyword>
<dbReference type="Proteomes" id="UP000507470">
    <property type="component" value="Unassembled WGS sequence"/>
</dbReference>
<dbReference type="Gene3D" id="3.30.70.1820">
    <property type="entry name" value="L1 transposable element, RRM domain"/>
    <property type="match status" value="1"/>
</dbReference>
<dbReference type="InterPro" id="IPR004244">
    <property type="entry name" value="Transposase_22"/>
</dbReference>
<evidence type="ECO:0000313" key="1">
    <source>
        <dbReference type="EMBL" id="CAC5388211.1"/>
    </source>
</evidence>
<protein>
    <submittedName>
        <fullName evidence="1">Uncharacterized protein</fullName>
    </submittedName>
</protein>
<organism evidence="1 2">
    <name type="scientific">Mytilus coruscus</name>
    <name type="common">Sea mussel</name>
    <dbReference type="NCBI Taxonomy" id="42192"/>
    <lineage>
        <taxon>Eukaryota</taxon>
        <taxon>Metazoa</taxon>
        <taxon>Spiralia</taxon>
        <taxon>Lophotrochozoa</taxon>
        <taxon>Mollusca</taxon>
        <taxon>Bivalvia</taxon>
        <taxon>Autobranchia</taxon>
        <taxon>Pteriomorphia</taxon>
        <taxon>Mytilida</taxon>
        <taxon>Mytiloidea</taxon>
        <taxon>Mytilidae</taxon>
        <taxon>Mytilinae</taxon>
        <taxon>Mytilus</taxon>
    </lineage>
</organism>
<accession>A0A6J8BY87</accession>
<proteinExistence type="predicted"/>
<gene>
    <name evidence="1" type="ORF">MCOR_23490</name>
</gene>
<name>A0A6J8BY87_MYTCO</name>